<proteinExistence type="predicted"/>
<dbReference type="InterPro" id="IPR007372">
    <property type="entry name" value="Lipid/polyisoprenoid-bd_YceI"/>
</dbReference>
<dbReference type="PANTHER" id="PTHR34406:SF2">
    <property type="entry name" value="PERIPLASMIC PROTEIN"/>
    <property type="match status" value="1"/>
</dbReference>
<dbReference type="SUPFAM" id="SSF101874">
    <property type="entry name" value="YceI-like"/>
    <property type="match status" value="1"/>
</dbReference>
<dbReference type="SMART" id="SM00867">
    <property type="entry name" value="YceI"/>
    <property type="match status" value="1"/>
</dbReference>
<reference evidence="2" key="1">
    <citation type="submission" date="2022-07" db="EMBL/GenBank/DDBJ databases">
        <authorList>
            <person name="Xamxidin M."/>
        </authorList>
    </citation>
    <scope>NUCLEOTIDE SEQUENCE</scope>
    <source>
        <strain evidence="2">YS8-69</strain>
    </source>
</reference>
<protein>
    <submittedName>
        <fullName evidence="2">YceI family protein</fullName>
    </submittedName>
</protein>
<dbReference type="Gene3D" id="2.40.128.110">
    <property type="entry name" value="Lipid/polyisoprenoid-binding, YceI-like"/>
    <property type="match status" value="1"/>
</dbReference>
<dbReference type="InterPro" id="IPR036761">
    <property type="entry name" value="TTHA0802/YceI-like_sf"/>
</dbReference>
<evidence type="ECO:0000313" key="2">
    <source>
        <dbReference type="EMBL" id="MCR2747402.1"/>
    </source>
</evidence>
<comment type="caution">
    <text evidence="2">The sequence shown here is derived from an EMBL/GenBank/DDBJ whole genome shotgun (WGS) entry which is preliminary data.</text>
</comment>
<name>A0ABT1XJD6_9BURK</name>
<keyword evidence="3" id="KW-1185">Reference proteome</keyword>
<dbReference type="Proteomes" id="UP001165267">
    <property type="component" value="Unassembled WGS sequence"/>
</dbReference>
<dbReference type="EMBL" id="JANKHG010000018">
    <property type="protein sequence ID" value="MCR2747402.1"/>
    <property type="molecule type" value="Genomic_DNA"/>
</dbReference>
<sequence>MALGMMGAAHAAVDTYVIDPTHTFPSFEADHMGGLSLWRGQFEKTKGMVTLDRANKTGTVDIEIDAASLDFGFEKMNEHAKNSDMFDVEVHPTITYKATKMRFEGDKPVEVLGDLTLKGITKPVPLKINTFKCIMHPMKKAEVCGADAVAEFKRTDFDLGYAVDKGFFPEVKVLITIEAVKQPK</sequence>
<dbReference type="Pfam" id="PF04264">
    <property type="entry name" value="YceI"/>
    <property type="match status" value="1"/>
</dbReference>
<organism evidence="2 3">
    <name type="scientific">Limnobacter parvus</name>
    <dbReference type="NCBI Taxonomy" id="2939690"/>
    <lineage>
        <taxon>Bacteria</taxon>
        <taxon>Pseudomonadati</taxon>
        <taxon>Pseudomonadota</taxon>
        <taxon>Betaproteobacteria</taxon>
        <taxon>Burkholderiales</taxon>
        <taxon>Burkholderiaceae</taxon>
        <taxon>Limnobacter</taxon>
    </lineage>
</organism>
<evidence type="ECO:0000313" key="3">
    <source>
        <dbReference type="Proteomes" id="UP001165267"/>
    </source>
</evidence>
<dbReference type="PANTHER" id="PTHR34406">
    <property type="entry name" value="PROTEIN YCEI"/>
    <property type="match status" value="1"/>
</dbReference>
<gene>
    <name evidence="2" type="ORF">NSP04_12135</name>
</gene>
<evidence type="ECO:0000259" key="1">
    <source>
        <dbReference type="SMART" id="SM00867"/>
    </source>
</evidence>
<accession>A0ABT1XJD6</accession>
<feature type="domain" description="Lipid/polyisoprenoid-binding YceI-like" evidence="1">
    <location>
        <begin position="15"/>
        <end position="180"/>
    </location>
</feature>